<proteinExistence type="predicted"/>
<name>A0A9D1GGN0_9BACT</name>
<reference evidence="2" key="1">
    <citation type="submission" date="2020-10" db="EMBL/GenBank/DDBJ databases">
        <authorList>
            <person name="Gilroy R."/>
        </authorList>
    </citation>
    <scope>NUCLEOTIDE SEQUENCE</scope>
    <source>
        <strain evidence="2">21143</strain>
    </source>
</reference>
<dbReference type="Gene3D" id="1.20.144.10">
    <property type="entry name" value="Phosphatidic acid phosphatase type 2/haloperoxidase"/>
    <property type="match status" value="1"/>
</dbReference>
<organism evidence="2 3">
    <name type="scientific">Candidatus Caccoplasma intestinavium</name>
    <dbReference type="NCBI Taxonomy" id="2840716"/>
    <lineage>
        <taxon>Bacteria</taxon>
        <taxon>Pseudomonadati</taxon>
        <taxon>Bacteroidota</taxon>
        <taxon>Bacteroidia</taxon>
        <taxon>Bacteroidales</taxon>
        <taxon>Bacteroidaceae</taxon>
        <taxon>Bacteroidaceae incertae sedis</taxon>
        <taxon>Candidatus Caccoplasma</taxon>
    </lineage>
</organism>
<dbReference type="InterPro" id="IPR000326">
    <property type="entry name" value="PAP2/HPO"/>
</dbReference>
<reference evidence="2" key="2">
    <citation type="journal article" date="2021" name="PeerJ">
        <title>Extensive microbial diversity within the chicken gut microbiome revealed by metagenomics and culture.</title>
        <authorList>
            <person name="Gilroy R."/>
            <person name="Ravi A."/>
            <person name="Getino M."/>
            <person name="Pursley I."/>
            <person name="Horton D.L."/>
            <person name="Alikhan N.F."/>
            <person name="Baker D."/>
            <person name="Gharbi K."/>
            <person name="Hall N."/>
            <person name="Watson M."/>
            <person name="Adriaenssens E.M."/>
            <person name="Foster-Nyarko E."/>
            <person name="Jarju S."/>
            <person name="Secka A."/>
            <person name="Antonio M."/>
            <person name="Oren A."/>
            <person name="Chaudhuri R.R."/>
            <person name="La Ragione R."/>
            <person name="Hildebrand F."/>
            <person name="Pallen M.J."/>
        </authorList>
    </citation>
    <scope>NUCLEOTIDE SEQUENCE</scope>
    <source>
        <strain evidence="2">21143</strain>
    </source>
</reference>
<dbReference type="SMART" id="SM00014">
    <property type="entry name" value="acidPPc"/>
    <property type="match status" value="1"/>
</dbReference>
<dbReference type="AlphaFoldDB" id="A0A9D1GGN0"/>
<feature type="domain" description="Phosphatidic acid phosphatase type 2/haloperoxidase" evidence="1">
    <location>
        <begin position="68"/>
        <end position="168"/>
    </location>
</feature>
<sequence>MTSVSVPLILSGIAVEWAKQPVNDLRNAYVPNFRHKYDDYLQYAPAVLMLGLKIGGVKSRSSWGRMITADAFSVAIMATLVNGIKYTAKSQRPNSGSHNSFPSGHTATAFMAATMFHKEYGIRSPWYSVAGYTIATATAYSRLLNNRHWISDVLAGAGIGIISTELGYWITGLIFKDKGIQWKEYDYDLRFPDRTPSFLGLYTGYMFMPREIRLSDELVFHTSAGASSGIEGAWFINNYVGIGGQVIASHVPAQLQMNDSFASYLPGRKTAVVEDGIDFVSASVGAYFDCALTYRWSIGSKLLAGYSFSDAQTLYLSEDEGETTIPFLKLKEMHAPDFQTGLSISYWAKLKMGFRFFFDYTLTPARYRYYFADKPNVITSVNKNLSSFTLGASVNILL</sequence>
<dbReference type="CDD" id="cd03394">
    <property type="entry name" value="PAP2_like_5"/>
    <property type="match status" value="1"/>
</dbReference>
<dbReference type="EMBL" id="DVKT01000076">
    <property type="protein sequence ID" value="HIT40426.1"/>
    <property type="molecule type" value="Genomic_DNA"/>
</dbReference>
<dbReference type="PANTHER" id="PTHR14969">
    <property type="entry name" value="SPHINGOSINE-1-PHOSPHATE PHOSPHOHYDROLASE"/>
    <property type="match status" value="1"/>
</dbReference>
<comment type="caution">
    <text evidence="2">The sequence shown here is derived from an EMBL/GenBank/DDBJ whole genome shotgun (WGS) entry which is preliminary data.</text>
</comment>
<evidence type="ECO:0000313" key="3">
    <source>
        <dbReference type="Proteomes" id="UP000886722"/>
    </source>
</evidence>
<evidence type="ECO:0000259" key="1">
    <source>
        <dbReference type="SMART" id="SM00014"/>
    </source>
</evidence>
<protein>
    <submittedName>
        <fullName evidence="2">Phosphatase PAP2 family protein</fullName>
    </submittedName>
</protein>
<evidence type="ECO:0000313" key="2">
    <source>
        <dbReference type="EMBL" id="HIT40426.1"/>
    </source>
</evidence>
<dbReference type="InterPro" id="IPR036938">
    <property type="entry name" value="PAP2/HPO_sf"/>
</dbReference>
<dbReference type="Pfam" id="PF01569">
    <property type="entry name" value="PAP2"/>
    <property type="match status" value="1"/>
</dbReference>
<dbReference type="Proteomes" id="UP000886722">
    <property type="component" value="Unassembled WGS sequence"/>
</dbReference>
<dbReference type="PANTHER" id="PTHR14969:SF13">
    <property type="entry name" value="AT30094P"/>
    <property type="match status" value="1"/>
</dbReference>
<accession>A0A9D1GGN0</accession>
<dbReference type="SUPFAM" id="SSF48317">
    <property type="entry name" value="Acid phosphatase/Vanadium-dependent haloperoxidase"/>
    <property type="match status" value="1"/>
</dbReference>
<gene>
    <name evidence="2" type="ORF">IAD06_10405</name>
</gene>